<dbReference type="InterPro" id="IPR036259">
    <property type="entry name" value="MFS_trans_sf"/>
</dbReference>
<evidence type="ECO:0000256" key="6">
    <source>
        <dbReference type="SAM" id="MobiDB-lite"/>
    </source>
</evidence>
<dbReference type="OrthoDB" id="8904098at2759"/>
<dbReference type="InterPro" id="IPR000109">
    <property type="entry name" value="POT_fam"/>
</dbReference>
<evidence type="ECO:0000256" key="4">
    <source>
        <dbReference type="ARBA" id="ARBA00022989"/>
    </source>
</evidence>
<feature type="transmembrane region" description="Helical" evidence="7">
    <location>
        <begin position="397"/>
        <end position="417"/>
    </location>
</feature>
<feature type="transmembrane region" description="Helical" evidence="7">
    <location>
        <begin position="225"/>
        <end position="245"/>
    </location>
</feature>
<evidence type="ECO:0000256" key="1">
    <source>
        <dbReference type="ARBA" id="ARBA00004141"/>
    </source>
</evidence>
<keyword evidence="5 7" id="KW-0472">Membrane</keyword>
<feature type="transmembrane region" description="Helical" evidence="7">
    <location>
        <begin position="163"/>
        <end position="183"/>
    </location>
</feature>
<organism evidence="8 9">
    <name type="scientific">Teratosphaeria destructans</name>
    <dbReference type="NCBI Taxonomy" id="418781"/>
    <lineage>
        <taxon>Eukaryota</taxon>
        <taxon>Fungi</taxon>
        <taxon>Dikarya</taxon>
        <taxon>Ascomycota</taxon>
        <taxon>Pezizomycotina</taxon>
        <taxon>Dothideomycetes</taxon>
        <taxon>Dothideomycetidae</taxon>
        <taxon>Mycosphaerellales</taxon>
        <taxon>Teratosphaeriaceae</taxon>
        <taxon>Teratosphaeria</taxon>
    </lineage>
</organism>
<feature type="transmembrane region" description="Helical" evidence="7">
    <location>
        <begin position="478"/>
        <end position="502"/>
    </location>
</feature>
<feature type="region of interest" description="Disordered" evidence="6">
    <location>
        <begin position="1"/>
        <end position="31"/>
    </location>
</feature>
<dbReference type="Proteomes" id="UP001138500">
    <property type="component" value="Unassembled WGS sequence"/>
</dbReference>
<dbReference type="PANTHER" id="PTHR11654">
    <property type="entry name" value="OLIGOPEPTIDE TRANSPORTER-RELATED"/>
    <property type="match status" value="1"/>
</dbReference>
<dbReference type="GO" id="GO:0016020">
    <property type="term" value="C:membrane"/>
    <property type="evidence" value="ECO:0007669"/>
    <property type="project" value="UniProtKB-SubCell"/>
</dbReference>
<reference evidence="8 9" key="1">
    <citation type="journal article" date="2018" name="IMA Fungus">
        <title>IMA Genome-F 10: Nine draft genome sequences of Claviceps purpurea s.lat., including C. arundinis, C. humidiphila, and C. cf. spartinae, pseudomolecules for the pitch canker pathogen Fusarium circinatum, draft genome of Davidsoniella eucalypti, Grosmannia galeiformis, Quambalaria eucalypti, and Teratosphaeria destructans.</title>
        <authorList>
            <person name="Wingfield B.D."/>
            <person name="Liu M."/>
            <person name="Nguyen H.D."/>
            <person name="Lane F.A."/>
            <person name="Morgan S.W."/>
            <person name="De Vos L."/>
            <person name="Wilken P.M."/>
            <person name="Duong T.A."/>
            <person name="Aylward J."/>
            <person name="Coetzee M.P."/>
            <person name="Dadej K."/>
            <person name="De Beer Z.W."/>
            <person name="Findlay W."/>
            <person name="Havenga M."/>
            <person name="Kolarik M."/>
            <person name="Menzies J.G."/>
            <person name="Naidoo K."/>
            <person name="Pochopski O."/>
            <person name="Shoukouhi P."/>
            <person name="Santana Q.C."/>
            <person name="Seifert K.A."/>
            <person name="Soal N."/>
            <person name="Steenkamp E.T."/>
            <person name="Tatham C.T."/>
            <person name="van der Nest M.A."/>
            <person name="Wingfield M.J."/>
        </authorList>
    </citation>
    <scope>NUCLEOTIDE SEQUENCE [LARGE SCALE GENOMIC DNA]</scope>
    <source>
        <strain evidence="8">CMW44962</strain>
    </source>
</reference>
<evidence type="ECO:0000313" key="8">
    <source>
        <dbReference type="EMBL" id="KAH9825926.1"/>
    </source>
</evidence>
<keyword evidence="4 7" id="KW-1133">Transmembrane helix</keyword>
<name>A0A9W7SP08_9PEZI</name>
<evidence type="ECO:0000256" key="3">
    <source>
        <dbReference type="ARBA" id="ARBA00022692"/>
    </source>
</evidence>
<sequence>MEAHKSSFDIEVVRDIPAPSTTDEGLPPPTREQLSTLRRVSGNIPKTAYLLCIVELAERASYHGVKTVFSNFMQYPLPRGGNGWGAPARGSERTAGALGKGLQFSNALSLLFMCLAWIVPLFSGWAADAKTGYWKMVFGGAILGGVAHVVMIVAAIPRVIASGTAVAPFVVSLIMLAVGAGMFKPLIAPTLLDQIDASRPYVKTVGIGGKSEHVIVDPQVTKQSATLYLFAFIHIGAIVALTSTFAERYVGFWLAFVIPSILYFALPLTLWYTRRRIHWTPAKGSKLGLVCRLLSTAIIQSEGRFWRKDLLDLAKPSAISALDGKIDWTDEDVDQINLGGIGTVSTAQAGSLTTQGVPNDLLSKANPIVVLAATPTVLYIINPFLQRRKIRFGKIRRLTLGFTLSLCSALSGALLQWRIYATSPCGFAATTCSQHKGLVSPISLWWQFPIHAFAGLAEVLNSTTAYEIAYDASPDMKALVTALYFASMALSAAAGQAVGPAMHDPDLVWIWAVPGMIGLVQTVAFWFQYRHMDQEAEYTPGVVERKDSQ</sequence>
<comment type="caution">
    <text evidence="8">The sequence shown here is derived from an EMBL/GenBank/DDBJ whole genome shotgun (WGS) entry which is preliminary data.</text>
</comment>
<comment type="subcellular location">
    <subcellularLocation>
        <location evidence="1">Membrane</location>
        <topology evidence="1">Multi-pass membrane protein</topology>
    </subcellularLocation>
</comment>
<dbReference type="GO" id="GO:0022857">
    <property type="term" value="F:transmembrane transporter activity"/>
    <property type="evidence" value="ECO:0007669"/>
    <property type="project" value="InterPro"/>
</dbReference>
<evidence type="ECO:0000313" key="9">
    <source>
        <dbReference type="Proteomes" id="UP001138500"/>
    </source>
</evidence>
<dbReference type="EMBL" id="RIBY02002056">
    <property type="protein sequence ID" value="KAH9825926.1"/>
    <property type="molecule type" value="Genomic_DNA"/>
</dbReference>
<evidence type="ECO:0000256" key="5">
    <source>
        <dbReference type="ARBA" id="ARBA00023136"/>
    </source>
</evidence>
<accession>A0A9W7SP08</accession>
<evidence type="ECO:0000256" key="2">
    <source>
        <dbReference type="ARBA" id="ARBA00005982"/>
    </source>
</evidence>
<gene>
    <name evidence="8" type="ORF">Tdes44962_MAKER03849</name>
</gene>
<dbReference type="Gene3D" id="1.20.1250.20">
    <property type="entry name" value="MFS general substrate transporter like domains"/>
    <property type="match status" value="1"/>
</dbReference>
<keyword evidence="3 7" id="KW-0812">Transmembrane</keyword>
<feature type="transmembrane region" description="Helical" evidence="7">
    <location>
        <begin position="368"/>
        <end position="385"/>
    </location>
</feature>
<feature type="transmembrane region" description="Helical" evidence="7">
    <location>
        <begin position="107"/>
        <end position="127"/>
    </location>
</feature>
<keyword evidence="9" id="KW-1185">Reference proteome</keyword>
<dbReference type="SUPFAM" id="SSF103473">
    <property type="entry name" value="MFS general substrate transporter"/>
    <property type="match status" value="1"/>
</dbReference>
<feature type="transmembrane region" description="Helical" evidence="7">
    <location>
        <begin position="508"/>
        <end position="527"/>
    </location>
</feature>
<dbReference type="Pfam" id="PF00854">
    <property type="entry name" value="PTR2"/>
    <property type="match status" value="2"/>
</dbReference>
<protein>
    <submittedName>
        <fullName evidence="8">MFS peptide transporter</fullName>
    </submittedName>
</protein>
<feature type="transmembrane region" description="Helical" evidence="7">
    <location>
        <begin position="133"/>
        <end position="156"/>
    </location>
</feature>
<reference evidence="8 9" key="2">
    <citation type="journal article" date="2021" name="Curr. Genet.">
        <title>Genetic response to nitrogen starvation in the aggressive Eucalyptus foliar pathogen Teratosphaeria destructans.</title>
        <authorList>
            <person name="Havenga M."/>
            <person name="Wingfield B.D."/>
            <person name="Wingfield M.J."/>
            <person name="Dreyer L.L."/>
            <person name="Roets F."/>
            <person name="Aylward J."/>
        </authorList>
    </citation>
    <scope>NUCLEOTIDE SEQUENCE [LARGE SCALE GENOMIC DNA]</scope>
    <source>
        <strain evidence="8">CMW44962</strain>
    </source>
</reference>
<feature type="transmembrane region" description="Helical" evidence="7">
    <location>
        <begin position="252"/>
        <end position="272"/>
    </location>
</feature>
<comment type="similarity">
    <text evidence="2">Belongs to the major facilitator superfamily. Proton-dependent oligopeptide transporter (POT/PTR) (TC 2.A.17) family.</text>
</comment>
<evidence type="ECO:0000256" key="7">
    <source>
        <dbReference type="SAM" id="Phobius"/>
    </source>
</evidence>
<feature type="compositionally biased region" description="Basic and acidic residues" evidence="6">
    <location>
        <begin position="1"/>
        <end position="14"/>
    </location>
</feature>
<dbReference type="AlphaFoldDB" id="A0A9W7SP08"/>
<proteinExistence type="inferred from homology"/>